<keyword evidence="1" id="KW-0732">Signal</keyword>
<evidence type="ECO:0000256" key="1">
    <source>
        <dbReference type="SAM" id="SignalP"/>
    </source>
</evidence>
<dbReference type="EMBL" id="AVPJ01000031">
    <property type="protein sequence ID" value="KGN29729.1"/>
    <property type="molecule type" value="Genomic_DNA"/>
</dbReference>
<gene>
    <name evidence="2" type="ORF">N802_11585</name>
</gene>
<feature type="signal peptide" evidence="1">
    <location>
        <begin position="1"/>
        <end position="20"/>
    </location>
</feature>
<name>A0A0A0IZ15_9MICO</name>
<evidence type="ECO:0000313" key="3">
    <source>
        <dbReference type="Proteomes" id="UP000030002"/>
    </source>
</evidence>
<sequence>MGVAAVAVLAALGPAPSASASTDDSEAIAKRVYDSANVSEALAELTTDERELFIDRLDEWTAVGSESPAMQRKPTAQEASLGAEALAGGCWYKYHYKEWYDGPFHTGNTWMQANWCSNGSSITSYSLTNRGGQGLRGIAYKGLGGKYVSNVGWEVRQAQQFNFGIGWASAQPCMQNRGGRTGLYSYRSSCNLG</sequence>
<accession>A0A0A0IZ15</accession>
<protein>
    <submittedName>
        <fullName evidence="2">Uncharacterized protein</fullName>
    </submittedName>
</protein>
<organism evidence="2 3">
    <name type="scientific">Knoellia sinensis KCTC 19936</name>
    <dbReference type="NCBI Taxonomy" id="1385520"/>
    <lineage>
        <taxon>Bacteria</taxon>
        <taxon>Bacillati</taxon>
        <taxon>Actinomycetota</taxon>
        <taxon>Actinomycetes</taxon>
        <taxon>Micrococcales</taxon>
        <taxon>Intrasporangiaceae</taxon>
        <taxon>Knoellia</taxon>
    </lineage>
</organism>
<feature type="chain" id="PRO_5001970994" evidence="1">
    <location>
        <begin position="21"/>
        <end position="193"/>
    </location>
</feature>
<dbReference type="STRING" id="1385520.N802_11585"/>
<proteinExistence type="predicted"/>
<evidence type="ECO:0000313" key="2">
    <source>
        <dbReference type="EMBL" id="KGN29729.1"/>
    </source>
</evidence>
<dbReference type="AlphaFoldDB" id="A0A0A0IZ15"/>
<comment type="caution">
    <text evidence="2">The sequence shown here is derived from an EMBL/GenBank/DDBJ whole genome shotgun (WGS) entry which is preliminary data.</text>
</comment>
<dbReference type="Proteomes" id="UP000030002">
    <property type="component" value="Unassembled WGS sequence"/>
</dbReference>
<keyword evidence="3" id="KW-1185">Reference proteome</keyword>
<reference evidence="2 3" key="1">
    <citation type="submission" date="2013-08" db="EMBL/GenBank/DDBJ databases">
        <title>The genome sequence of Knoellia sinensis.</title>
        <authorList>
            <person name="Zhu W."/>
            <person name="Wang G."/>
        </authorList>
    </citation>
    <scope>NUCLEOTIDE SEQUENCE [LARGE SCALE GENOMIC DNA]</scope>
    <source>
        <strain evidence="2 3">KCTC 19936</strain>
    </source>
</reference>